<dbReference type="GO" id="GO:0022857">
    <property type="term" value="F:transmembrane transporter activity"/>
    <property type="evidence" value="ECO:0007669"/>
    <property type="project" value="UniProtKB-ARBA"/>
</dbReference>
<dbReference type="FunFam" id="3.40.50.300:FF:000032">
    <property type="entry name" value="Export ABC transporter ATP-binding protein"/>
    <property type="match status" value="1"/>
</dbReference>
<reference evidence="6" key="2">
    <citation type="submission" date="2011-01" db="EMBL/GenBank/DDBJ databases">
        <title>The Non-contiguous Finished genome of Clostridium papyrosolvens.</title>
        <authorList>
            <person name="Lucas S."/>
            <person name="Copeland A."/>
            <person name="Lapidus A."/>
            <person name="Cheng J.-F."/>
            <person name="Goodwin L."/>
            <person name="Pitluck S."/>
            <person name="Misra M."/>
            <person name="Chertkov O."/>
            <person name="Detter J.C."/>
            <person name="Han C."/>
            <person name="Tapia R."/>
            <person name="Land M."/>
            <person name="Hauser L."/>
            <person name="Kyrpides N."/>
            <person name="Ivanova N."/>
            <person name="Pagani I."/>
            <person name="Mouttaki H."/>
            <person name="He Z."/>
            <person name="Zhou J."/>
            <person name="Hemme C.L."/>
            <person name="Woyke T."/>
        </authorList>
    </citation>
    <scope>NUCLEOTIDE SEQUENCE [LARGE SCALE GENOMIC DNA]</scope>
    <source>
        <strain evidence="6">DSM 2782</strain>
    </source>
</reference>
<dbReference type="PANTHER" id="PTHR42798:SF7">
    <property type="entry name" value="ALPHA-D-RIBOSE 1-METHYLPHOSPHONATE 5-TRIPHOSPHATE SYNTHASE SUBUNIT PHNL"/>
    <property type="match status" value="1"/>
</dbReference>
<dbReference type="PROSITE" id="PS50893">
    <property type="entry name" value="ABC_TRANSPORTER_2"/>
    <property type="match status" value="1"/>
</dbReference>
<dbReference type="SUPFAM" id="SSF52540">
    <property type="entry name" value="P-loop containing nucleoside triphosphate hydrolases"/>
    <property type="match status" value="1"/>
</dbReference>
<reference evidence="6" key="1">
    <citation type="submission" date="2009-07" db="EMBL/GenBank/DDBJ databases">
        <authorList>
            <consortium name="US DOE Joint Genome Institute (JGI-PGF)"/>
            <person name="Lucas S."/>
            <person name="Copeland A."/>
            <person name="Lapidus A."/>
            <person name="Glavina del Rio T."/>
            <person name="Tice H."/>
            <person name="Bruce D."/>
            <person name="Goodwin L."/>
            <person name="Pitluck S."/>
            <person name="Larimer F."/>
            <person name="Land M.L."/>
            <person name="Mouttaki H."/>
            <person name="He Z."/>
            <person name="Zhou J."/>
            <person name="Hemme C.L."/>
        </authorList>
    </citation>
    <scope>NUCLEOTIDE SEQUENCE [LARGE SCALE GENOMIC DNA]</scope>
    <source>
        <strain evidence="6">DSM 2782</strain>
    </source>
</reference>
<dbReference type="PANTHER" id="PTHR42798">
    <property type="entry name" value="LIPOPROTEIN-RELEASING SYSTEM ATP-BINDING PROTEIN LOLD"/>
    <property type="match status" value="1"/>
</dbReference>
<dbReference type="InterPro" id="IPR003439">
    <property type="entry name" value="ABC_transporter-like_ATP-bd"/>
</dbReference>
<evidence type="ECO:0000256" key="2">
    <source>
        <dbReference type="ARBA" id="ARBA00022448"/>
    </source>
</evidence>
<gene>
    <name evidence="6" type="ORF">Cpap_3855</name>
</gene>
<evidence type="ECO:0000313" key="7">
    <source>
        <dbReference type="Proteomes" id="UP000003860"/>
    </source>
</evidence>
<organism evidence="6 7">
    <name type="scientific">Ruminiclostridium papyrosolvens DSM 2782</name>
    <dbReference type="NCBI Taxonomy" id="588581"/>
    <lineage>
        <taxon>Bacteria</taxon>
        <taxon>Bacillati</taxon>
        <taxon>Bacillota</taxon>
        <taxon>Clostridia</taxon>
        <taxon>Eubacteriales</taxon>
        <taxon>Oscillospiraceae</taxon>
        <taxon>Ruminiclostridium</taxon>
    </lineage>
</organism>
<dbReference type="Gene3D" id="3.40.50.300">
    <property type="entry name" value="P-loop containing nucleotide triphosphate hydrolases"/>
    <property type="match status" value="1"/>
</dbReference>
<evidence type="ECO:0000313" key="6">
    <source>
        <dbReference type="EMBL" id="EGD49421.1"/>
    </source>
</evidence>
<dbReference type="eggNOG" id="COG1136">
    <property type="taxonomic scope" value="Bacteria"/>
</dbReference>
<dbReference type="RefSeq" id="WP_004616092.1">
    <property type="nucleotide sequence ID" value="NZ_ACXX02000001.1"/>
</dbReference>
<name>F1T7H3_9FIRM</name>
<evidence type="ECO:0000256" key="4">
    <source>
        <dbReference type="ARBA" id="ARBA00022840"/>
    </source>
</evidence>
<keyword evidence="7" id="KW-1185">Reference proteome</keyword>
<dbReference type="CDD" id="cd03255">
    <property type="entry name" value="ABC_MJ0796_LolCDE_FtsE"/>
    <property type="match status" value="1"/>
</dbReference>
<dbReference type="SMART" id="SM00382">
    <property type="entry name" value="AAA"/>
    <property type="match status" value="1"/>
</dbReference>
<dbReference type="InterPro" id="IPR027417">
    <property type="entry name" value="P-loop_NTPase"/>
</dbReference>
<protein>
    <submittedName>
        <fullName evidence="6">ABC transporter related protein</fullName>
    </submittedName>
</protein>
<dbReference type="STRING" id="588581.Cpap_3855"/>
<dbReference type="InterPro" id="IPR017871">
    <property type="entry name" value="ABC_transporter-like_CS"/>
</dbReference>
<keyword evidence="3" id="KW-0547">Nucleotide-binding</keyword>
<evidence type="ECO:0000256" key="1">
    <source>
        <dbReference type="ARBA" id="ARBA00005417"/>
    </source>
</evidence>
<dbReference type="GO" id="GO:0016887">
    <property type="term" value="F:ATP hydrolysis activity"/>
    <property type="evidence" value="ECO:0007669"/>
    <property type="project" value="InterPro"/>
</dbReference>
<dbReference type="Pfam" id="PF00005">
    <property type="entry name" value="ABC_tran"/>
    <property type="match status" value="1"/>
</dbReference>
<dbReference type="EMBL" id="ACXX02000001">
    <property type="protein sequence ID" value="EGD49421.1"/>
    <property type="molecule type" value="Genomic_DNA"/>
</dbReference>
<dbReference type="InterPro" id="IPR003593">
    <property type="entry name" value="AAA+_ATPase"/>
</dbReference>
<sequence>MDIMEIQHITKTYKLKNKGGITVLNGVNLRICKGEMIAIMGPSGSGKTTFLNIISGIDRADGGTVMFSGRKFIDMDKSEMALLRRRQMGMVFQDFNLIDSLSVKENIMLPMILEKKEPAVIEAQLKKLSELLGISDILDKNTYEISGGQKQRVAICRALVNEPEVILADEPTGNLDSKSSKDVMQYLNKVNQECGTSVLMVTHDSVAASYCSRVILLQDGKIITEISKKESRKQFFKEILDVLSLIGGDTDEF</sequence>
<dbReference type="Proteomes" id="UP000003860">
    <property type="component" value="Unassembled WGS sequence"/>
</dbReference>
<evidence type="ECO:0000256" key="3">
    <source>
        <dbReference type="ARBA" id="ARBA00022741"/>
    </source>
</evidence>
<feature type="domain" description="ABC transporter" evidence="5">
    <location>
        <begin position="4"/>
        <end position="244"/>
    </location>
</feature>
<evidence type="ECO:0000259" key="5">
    <source>
        <dbReference type="PROSITE" id="PS50893"/>
    </source>
</evidence>
<accession>F1T7H3</accession>
<dbReference type="AlphaFoldDB" id="F1T7H3"/>
<comment type="similarity">
    <text evidence="1">Belongs to the ABC transporter superfamily.</text>
</comment>
<keyword evidence="2" id="KW-0813">Transport</keyword>
<proteinExistence type="inferred from homology"/>
<dbReference type="PROSITE" id="PS00211">
    <property type="entry name" value="ABC_TRANSPORTER_1"/>
    <property type="match status" value="1"/>
</dbReference>
<keyword evidence="4" id="KW-0067">ATP-binding</keyword>
<dbReference type="GO" id="GO:0005524">
    <property type="term" value="F:ATP binding"/>
    <property type="evidence" value="ECO:0007669"/>
    <property type="project" value="UniProtKB-KW"/>
</dbReference>
<dbReference type="InterPro" id="IPR017911">
    <property type="entry name" value="MacB-like_ATP-bd"/>
</dbReference>
<comment type="caution">
    <text evidence="6">The sequence shown here is derived from an EMBL/GenBank/DDBJ whole genome shotgun (WGS) entry which is preliminary data.</text>
</comment>
<dbReference type="GO" id="GO:0098796">
    <property type="term" value="C:membrane protein complex"/>
    <property type="evidence" value="ECO:0007669"/>
    <property type="project" value="UniProtKB-ARBA"/>
</dbReference>